<feature type="region of interest" description="Disordered" evidence="1">
    <location>
        <begin position="141"/>
        <end position="177"/>
    </location>
</feature>
<feature type="region of interest" description="Disordered" evidence="1">
    <location>
        <begin position="1"/>
        <end position="109"/>
    </location>
</feature>
<keyword evidence="2" id="KW-1133">Transmembrane helix</keyword>
<keyword evidence="2" id="KW-0472">Membrane</keyword>
<dbReference type="Proteomes" id="UP001631993">
    <property type="component" value="Unassembled WGS sequence"/>
</dbReference>
<feature type="transmembrane region" description="Helical" evidence="2">
    <location>
        <begin position="117"/>
        <end position="137"/>
    </location>
</feature>
<proteinExistence type="predicted"/>
<dbReference type="SUPFAM" id="SSF49785">
    <property type="entry name" value="Galactose-binding domain-like"/>
    <property type="match status" value="1"/>
</dbReference>
<accession>A0ABW9IS39</accession>
<evidence type="ECO:0000313" key="5">
    <source>
        <dbReference type="Proteomes" id="UP001631993"/>
    </source>
</evidence>
<dbReference type="Gene3D" id="2.60.120.260">
    <property type="entry name" value="Galactose-binding domain-like"/>
    <property type="match status" value="1"/>
</dbReference>
<evidence type="ECO:0000313" key="4">
    <source>
        <dbReference type="EMBL" id="MFM9651288.1"/>
    </source>
</evidence>
<evidence type="ECO:0000256" key="2">
    <source>
        <dbReference type="SAM" id="Phobius"/>
    </source>
</evidence>
<dbReference type="InterPro" id="IPR005084">
    <property type="entry name" value="CBM6"/>
</dbReference>
<organism evidence="4 5">
    <name type="scientific">Streptomyces galilaeus</name>
    <dbReference type="NCBI Taxonomy" id="33899"/>
    <lineage>
        <taxon>Bacteria</taxon>
        <taxon>Bacillati</taxon>
        <taxon>Actinomycetota</taxon>
        <taxon>Actinomycetes</taxon>
        <taxon>Kitasatosporales</taxon>
        <taxon>Streptomycetaceae</taxon>
        <taxon>Streptomyces</taxon>
    </lineage>
</organism>
<dbReference type="RefSeq" id="WP_369278654.1">
    <property type="nucleotide sequence ID" value="NZ_JBJVMW010000018.1"/>
</dbReference>
<feature type="compositionally biased region" description="Low complexity" evidence="1">
    <location>
        <begin position="52"/>
        <end position="65"/>
    </location>
</feature>
<keyword evidence="5" id="KW-1185">Reference proteome</keyword>
<name>A0ABW9IS39_STRGJ</name>
<dbReference type="EMBL" id="JBJVNE010000020">
    <property type="protein sequence ID" value="MFM9651288.1"/>
    <property type="molecule type" value="Genomic_DNA"/>
</dbReference>
<comment type="caution">
    <text evidence="4">The sequence shown here is derived from an EMBL/GenBank/DDBJ whole genome shotgun (WGS) entry which is preliminary data.</text>
</comment>
<keyword evidence="2" id="KW-0812">Transmembrane</keyword>
<feature type="domain" description="CBM6" evidence="3">
    <location>
        <begin position="178"/>
        <end position="311"/>
    </location>
</feature>
<gene>
    <name evidence="4" type="ORF">ACKI1S_34705</name>
</gene>
<dbReference type="InterPro" id="IPR008979">
    <property type="entry name" value="Galactose-bd-like_sf"/>
</dbReference>
<reference evidence="4 5" key="1">
    <citation type="submission" date="2024-12" db="EMBL/GenBank/DDBJ databases">
        <title>Forecasting of Potato common scab and diversities of Pathogenic streptomyces spp. in china.</title>
        <authorList>
            <person name="Handique U."/>
            <person name="Wu J."/>
        </authorList>
    </citation>
    <scope>NUCLEOTIDE SEQUENCE [LARGE SCALE GENOMIC DNA]</scope>
    <source>
        <strain evidence="4 5">ZRIMU1585</strain>
    </source>
</reference>
<evidence type="ECO:0000256" key="1">
    <source>
        <dbReference type="SAM" id="MobiDB-lite"/>
    </source>
</evidence>
<protein>
    <submittedName>
        <fullName evidence="4">Carbohydrate-binding protein</fullName>
    </submittedName>
</protein>
<evidence type="ECO:0000259" key="3">
    <source>
        <dbReference type="PROSITE" id="PS51175"/>
    </source>
</evidence>
<dbReference type="PROSITE" id="PS51175">
    <property type="entry name" value="CBM6"/>
    <property type="match status" value="1"/>
</dbReference>
<sequence>MTPGNNGASTPEDDDPFGYLYADGQANGAQPPSGGGYGYPSVNRVRPVGERQYGQQQTAQYGQQAVPPQQGAYGQPNGNQAGPENFSGGAGVPTGNRQQGYQGNGGGRGSGPNTKGLLIGAVAVVAAVVIGIAVVMANGDSGDDDKADGGASTPPSVSQSASPSASSSGDAEKDAELPEVDAKAMRLGGAAALASDIQGAEADGGIYVAMNQVGNSVTWSVDGIPEDGAYTLFAHYSAPGEDQAMTLTINGKKFGQPLSMKNFAKAPKGDFEKGWTTTFAWPTLTKGTNTVSLSCENGDKCNVLLDQFWLKKGQVEE</sequence>
<feature type="compositionally biased region" description="Low complexity" evidence="1">
    <location>
        <begin position="149"/>
        <end position="168"/>
    </location>
</feature>